<keyword evidence="7" id="KW-0276">Fatty acid metabolism</keyword>
<sequence>MFKNNFLESLTKVHYSVPLIFWIPVIGYFIYKAYAKGEMSVGDIALYYFAGLAFWTLAEYVLHRWIFHYEPTSNWGKRIHFIFHGVHHDYPKDRLRLVMPLSASIPLAAIIYFIFSLFLPEFILASFFAGFLLGYLIYDECHYAMHHANFKSGLFKKIKDHHMLHHYSDPEHGFGVSSAIWDVIFNSGFKKKKKSTSLPPYQRRSPRKSSAKGG</sequence>
<evidence type="ECO:0000259" key="16">
    <source>
        <dbReference type="Pfam" id="PF04116"/>
    </source>
</evidence>
<evidence type="ECO:0000256" key="9">
    <source>
        <dbReference type="ARBA" id="ARBA00022989"/>
    </source>
</evidence>
<evidence type="ECO:0000256" key="13">
    <source>
        <dbReference type="ARBA" id="ARBA00023160"/>
    </source>
</evidence>
<dbReference type="PANTHER" id="PTHR12863:SF1">
    <property type="entry name" value="FATTY ACID 2-HYDROXYLASE"/>
    <property type="match status" value="1"/>
</dbReference>
<keyword evidence="10" id="KW-0560">Oxidoreductase</keyword>
<feature type="transmembrane region" description="Helical" evidence="15">
    <location>
        <begin position="15"/>
        <end position="34"/>
    </location>
</feature>
<evidence type="ECO:0000256" key="10">
    <source>
        <dbReference type="ARBA" id="ARBA00023002"/>
    </source>
</evidence>
<accession>A0A5D4HD74</accession>
<name>A0A5D4HD74_9SPHI</name>
<evidence type="ECO:0000256" key="15">
    <source>
        <dbReference type="SAM" id="Phobius"/>
    </source>
</evidence>
<comment type="caution">
    <text evidence="17">The sequence shown here is derived from an EMBL/GenBank/DDBJ whole genome shotgun (WGS) entry which is preliminary data.</text>
</comment>
<keyword evidence="13" id="KW-0275">Fatty acid biosynthesis</keyword>
<feature type="transmembrane region" description="Helical" evidence="15">
    <location>
        <begin position="122"/>
        <end position="138"/>
    </location>
</feature>
<keyword evidence="11" id="KW-0443">Lipid metabolism</keyword>
<keyword evidence="6" id="KW-0256">Endoplasmic reticulum</keyword>
<evidence type="ECO:0000313" key="18">
    <source>
        <dbReference type="Proteomes" id="UP000322362"/>
    </source>
</evidence>
<comment type="cofactor">
    <cofactor evidence="1">
        <name>Zn(2+)</name>
        <dbReference type="ChEBI" id="CHEBI:29105"/>
    </cofactor>
</comment>
<feature type="transmembrane region" description="Helical" evidence="15">
    <location>
        <begin position="46"/>
        <end position="67"/>
    </location>
</feature>
<dbReference type="InterPro" id="IPR014430">
    <property type="entry name" value="Scs7"/>
</dbReference>
<dbReference type="Pfam" id="PF04116">
    <property type="entry name" value="FA_hydroxylase"/>
    <property type="match status" value="1"/>
</dbReference>
<keyword evidence="9 15" id="KW-1133">Transmembrane helix</keyword>
<keyword evidence="3" id="KW-0444">Lipid biosynthesis</keyword>
<proteinExistence type="predicted"/>
<gene>
    <name evidence="17" type="ORF">FXV77_03615</name>
</gene>
<keyword evidence="18" id="KW-1185">Reference proteome</keyword>
<reference evidence="17 18" key="1">
    <citation type="submission" date="2019-08" db="EMBL/GenBank/DDBJ databases">
        <title>Phlebobacter frassis gen. nov. sp. nov., a new member of family Sphingobacteriaceae isolated from sand fly rearing media.</title>
        <authorList>
            <person name="Kakumanu M.L."/>
            <person name="Marayati B.F."/>
            <person name="Wada-Katsumata A."/>
            <person name="Wasserberg G."/>
            <person name="Schal C."/>
            <person name="Apperson C.S."/>
            <person name="Ponnusamy L."/>
        </authorList>
    </citation>
    <scope>NUCLEOTIDE SEQUENCE [LARGE SCALE GENOMIC DNA]</scope>
    <source>
        <strain evidence="17 18">SSI9</strain>
    </source>
</reference>
<dbReference type="Proteomes" id="UP000322362">
    <property type="component" value="Unassembled WGS sequence"/>
</dbReference>
<feature type="transmembrane region" description="Helical" evidence="15">
    <location>
        <begin position="97"/>
        <end position="115"/>
    </location>
</feature>
<evidence type="ECO:0000256" key="11">
    <source>
        <dbReference type="ARBA" id="ARBA00023098"/>
    </source>
</evidence>
<dbReference type="GO" id="GO:0016020">
    <property type="term" value="C:membrane"/>
    <property type="evidence" value="ECO:0007669"/>
    <property type="project" value="InterPro"/>
</dbReference>
<evidence type="ECO:0000256" key="8">
    <source>
        <dbReference type="ARBA" id="ARBA00022833"/>
    </source>
</evidence>
<keyword evidence="5" id="KW-0479">Metal-binding</keyword>
<evidence type="ECO:0000256" key="3">
    <source>
        <dbReference type="ARBA" id="ARBA00022516"/>
    </source>
</evidence>
<evidence type="ECO:0000256" key="7">
    <source>
        <dbReference type="ARBA" id="ARBA00022832"/>
    </source>
</evidence>
<dbReference type="InterPro" id="IPR006694">
    <property type="entry name" value="Fatty_acid_hydroxylase"/>
</dbReference>
<evidence type="ECO:0000256" key="2">
    <source>
        <dbReference type="ARBA" id="ARBA00004477"/>
    </source>
</evidence>
<dbReference type="AlphaFoldDB" id="A0A5D4HD74"/>
<dbReference type="GO" id="GO:0005506">
    <property type="term" value="F:iron ion binding"/>
    <property type="evidence" value="ECO:0007669"/>
    <property type="project" value="InterPro"/>
</dbReference>
<evidence type="ECO:0000256" key="4">
    <source>
        <dbReference type="ARBA" id="ARBA00022692"/>
    </source>
</evidence>
<dbReference type="PANTHER" id="PTHR12863">
    <property type="entry name" value="FATTY ACID HYDROXYLASE"/>
    <property type="match status" value="1"/>
</dbReference>
<evidence type="ECO:0000256" key="6">
    <source>
        <dbReference type="ARBA" id="ARBA00022824"/>
    </source>
</evidence>
<evidence type="ECO:0000256" key="1">
    <source>
        <dbReference type="ARBA" id="ARBA00001947"/>
    </source>
</evidence>
<feature type="compositionally biased region" description="Basic residues" evidence="14">
    <location>
        <begin position="204"/>
        <end position="214"/>
    </location>
</feature>
<evidence type="ECO:0000256" key="5">
    <source>
        <dbReference type="ARBA" id="ARBA00022723"/>
    </source>
</evidence>
<organism evidence="17 18">
    <name type="scientific">Sphingobacterium phlebotomi</name>
    <dbReference type="NCBI Taxonomy" id="2605433"/>
    <lineage>
        <taxon>Bacteria</taxon>
        <taxon>Pseudomonadati</taxon>
        <taxon>Bacteroidota</taxon>
        <taxon>Sphingobacteriia</taxon>
        <taxon>Sphingobacteriales</taxon>
        <taxon>Sphingobacteriaceae</taxon>
        <taxon>Sphingobacterium</taxon>
    </lineage>
</organism>
<evidence type="ECO:0000313" key="17">
    <source>
        <dbReference type="EMBL" id="TYR38524.1"/>
    </source>
</evidence>
<comment type="subcellular location">
    <subcellularLocation>
        <location evidence="2">Endoplasmic reticulum membrane</location>
        <topology evidence="2">Multi-pass membrane protein</topology>
    </subcellularLocation>
</comment>
<dbReference type="EMBL" id="VTAV01000001">
    <property type="protein sequence ID" value="TYR38524.1"/>
    <property type="molecule type" value="Genomic_DNA"/>
</dbReference>
<protein>
    <submittedName>
        <fullName evidence="17">Fatty acid hydroxylase</fullName>
    </submittedName>
</protein>
<feature type="region of interest" description="Disordered" evidence="14">
    <location>
        <begin position="191"/>
        <end position="214"/>
    </location>
</feature>
<evidence type="ECO:0000256" key="12">
    <source>
        <dbReference type="ARBA" id="ARBA00023136"/>
    </source>
</evidence>
<keyword evidence="12 15" id="KW-0472">Membrane</keyword>
<dbReference type="GO" id="GO:0006633">
    <property type="term" value="P:fatty acid biosynthetic process"/>
    <property type="evidence" value="ECO:0007669"/>
    <property type="project" value="UniProtKB-KW"/>
</dbReference>
<dbReference type="GO" id="GO:0080132">
    <property type="term" value="F:fatty acid 2-hydroxylase activity"/>
    <property type="evidence" value="ECO:0007669"/>
    <property type="project" value="InterPro"/>
</dbReference>
<keyword evidence="8" id="KW-0862">Zinc</keyword>
<evidence type="ECO:0000256" key="14">
    <source>
        <dbReference type="SAM" id="MobiDB-lite"/>
    </source>
</evidence>
<feature type="domain" description="Fatty acid hydroxylase" evidence="16">
    <location>
        <begin position="50"/>
        <end position="186"/>
    </location>
</feature>
<keyword evidence="4 15" id="KW-0812">Transmembrane</keyword>